<feature type="transmembrane region" description="Helical" evidence="2">
    <location>
        <begin position="296"/>
        <end position="318"/>
    </location>
</feature>
<sequence length="393" mass="44231">MAAAVSHSRPGSVTPEKSPICQSSTLENGNGTTTVTSSRFKGLSKDLGGRSLELQDIHGSTVHTRKILVAGNPDKQYLPGQPRVRLSAATPTTCTPIPAKQSENDDLLPYLRRNHISAELDAMLPYMKYIFVQTPSYIHIMPLHHQKAHGREVLPDENPGLHLVWYYERIFIKPIPAYFYSSAFWAYIEHADPAVFRSSLGFMRSWDLLVRYQLDFDLGVKWGLIPRKPETGEYPTYEEFCGFMESFRGVKDGDVCRRYHYGELRLTRLNKTAMFFQGKLAYFHIHPQWGSYLSHILAPVITVFVILSAVLNSMQVTLAAVAGGEVQGRWKPYADVSAWFAVVVICFVAAVIFTALAGLVVMGVKDLVRAKRVRVRKEKGDERAGEKTHGVIW</sequence>
<keyword evidence="4" id="KW-1185">Reference proteome</keyword>
<keyword evidence="2" id="KW-1133">Transmembrane helix</keyword>
<keyword evidence="2" id="KW-0472">Membrane</keyword>
<feature type="compositionally biased region" description="Polar residues" evidence="1">
    <location>
        <begin position="20"/>
        <end position="39"/>
    </location>
</feature>
<dbReference type="PANTHER" id="PTHR34414:SF1">
    <property type="entry name" value="SUBTILISIN-LIKE SERINE PROTEASE"/>
    <property type="match status" value="1"/>
</dbReference>
<evidence type="ECO:0000313" key="4">
    <source>
        <dbReference type="Proteomes" id="UP000275385"/>
    </source>
</evidence>
<dbReference type="PANTHER" id="PTHR34414">
    <property type="entry name" value="HET DOMAIN-CONTAINING PROTEIN-RELATED"/>
    <property type="match status" value="1"/>
</dbReference>
<dbReference type="AlphaFoldDB" id="A0A420YF31"/>
<dbReference type="Pfam" id="PF20246">
    <property type="entry name" value="DUF6601"/>
    <property type="match status" value="1"/>
</dbReference>
<protein>
    <submittedName>
        <fullName evidence="3">Uncharacterized protein</fullName>
    </submittedName>
</protein>
<organism evidence="3 4">
    <name type="scientific">Coniochaeta pulveracea</name>
    <dbReference type="NCBI Taxonomy" id="177199"/>
    <lineage>
        <taxon>Eukaryota</taxon>
        <taxon>Fungi</taxon>
        <taxon>Dikarya</taxon>
        <taxon>Ascomycota</taxon>
        <taxon>Pezizomycotina</taxon>
        <taxon>Sordariomycetes</taxon>
        <taxon>Sordariomycetidae</taxon>
        <taxon>Coniochaetales</taxon>
        <taxon>Coniochaetaceae</taxon>
        <taxon>Coniochaeta</taxon>
    </lineage>
</organism>
<feature type="region of interest" description="Disordered" evidence="1">
    <location>
        <begin position="1"/>
        <end position="39"/>
    </location>
</feature>
<dbReference type="InterPro" id="IPR046536">
    <property type="entry name" value="DUF6601"/>
</dbReference>
<comment type="caution">
    <text evidence="3">The sequence shown here is derived from an EMBL/GenBank/DDBJ whole genome shotgun (WGS) entry which is preliminary data.</text>
</comment>
<reference evidence="3 4" key="1">
    <citation type="submission" date="2018-08" db="EMBL/GenBank/DDBJ databases">
        <title>Draft genome of the lignicolous fungus Coniochaeta pulveracea.</title>
        <authorList>
            <person name="Borstlap C.J."/>
            <person name="De Witt R.N."/>
            <person name="Botha A."/>
            <person name="Volschenk H."/>
        </authorList>
    </citation>
    <scope>NUCLEOTIDE SEQUENCE [LARGE SCALE GENOMIC DNA]</scope>
    <source>
        <strain evidence="3 4">CAB683</strain>
    </source>
</reference>
<evidence type="ECO:0000256" key="2">
    <source>
        <dbReference type="SAM" id="Phobius"/>
    </source>
</evidence>
<keyword evidence="2" id="KW-0812">Transmembrane</keyword>
<dbReference type="EMBL" id="QVQW01000014">
    <property type="protein sequence ID" value="RKU46519.1"/>
    <property type="molecule type" value="Genomic_DNA"/>
</dbReference>
<evidence type="ECO:0000313" key="3">
    <source>
        <dbReference type="EMBL" id="RKU46519.1"/>
    </source>
</evidence>
<accession>A0A420YF31</accession>
<dbReference type="STRING" id="177199.A0A420YF31"/>
<name>A0A420YF31_9PEZI</name>
<evidence type="ECO:0000256" key="1">
    <source>
        <dbReference type="SAM" id="MobiDB-lite"/>
    </source>
</evidence>
<gene>
    <name evidence="3" type="ORF">DL546_008726</name>
</gene>
<dbReference type="OrthoDB" id="5086500at2759"/>
<proteinExistence type="predicted"/>
<feature type="transmembrane region" description="Helical" evidence="2">
    <location>
        <begin position="338"/>
        <end position="364"/>
    </location>
</feature>
<dbReference type="Proteomes" id="UP000275385">
    <property type="component" value="Unassembled WGS sequence"/>
</dbReference>